<comment type="caution">
    <text evidence="2">The sequence shown here is derived from an EMBL/GenBank/DDBJ whole genome shotgun (WGS) entry which is preliminary data.</text>
</comment>
<keyword evidence="1" id="KW-0472">Membrane</keyword>
<dbReference type="EMBL" id="JAVAMP010000007">
    <property type="protein sequence ID" value="MDP5275307.1"/>
    <property type="molecule type" value="Genomic_DNA"/>
</dbReference>
<evidence type="ECO:0000313" key="3">
    <source>
        <dbReference type="Proteomes" id="UP001231941"/>
    </source>
</evidence>
<dbReference type="Proteomes" id="UP001231941">
    <property type="component" value="Unassembled WGS sequence"/>
</dbReference>
<keyword evidence="3" id="KW-1185">Reference proteome</keyword>
<evidence type="ECO:0000256" key="1">
    <source>
        <dbReference type="SAM" id="Phobius"/>
    </source>
</evidence>
<evidence type="ECO:0000313" key="2">
    <source>
        <dbReference type="EMBL" id="MDP5275307.1"/>
    </source>
</evidence>
<proteinExistence type="predicted"/>
<organism evidence="2 3">
    <name type="scientific">Chengkuizengella axinellae</name>
    <dbReference type="NCBI Taxonomy" id="3064388"/>
    <lineage>
        <taxon>Bacteria</taxon>
        <taxon>Bacillati</taxon>
        <taxon>Bacillota</taxon>
        <taxon>Bacilli</taxon>
        <taxon>Bacillales</taxon>
        <taxon>Paenibacillaceae</taxon>
        <taxon>Chengkuizengella</taxon>
    </lineage>
</organism>
<reference evidence="2 3" key="1">
    <citation type="submission" date="2023-08" db="EMBL/GenBank/DDBJ databases">
        <authorList>
            <person name="Park J.-S."/>
        </authorList>
    </citation>
    <scope>NUCLEOTIDE SEQUENCE [LARGE SCALE GENOMIC DNA]</scope>
    <source>
        <strain evidence="2 3">2205SS18-9</strain>
    </source>
</reference>
<sequence>MNGFLVLIIILILIVICIVILERVVRTAVDTSNMAAEIKQIKGILKSMKESEQKEE</sequence>
<dbReference type="RefSeq" id="WP_305992617.1">
    <property type="nucleotide sequence ID" value="NZ_JAVAMP010000007.1"/>
</dbReference>
<feature type="transmembrane region" description="Helical" evidence="1">
    <location>
        <begin position="6"/>
        <end position="25"/>
    </location>
</feature>
<protein>
    <recommendedName>
        <fullName evidence="4">DUF4083 domain-containing protein</fullName>
    </recommendedName>
</protein>
<gene>
    <name evidence="2" type="ORF">Q5Y73_14450</name>
</gene>
<name>A0ABT9J136_9BACL</name>
<keyword evidence="1" id="KW-1133">Transmembrane helix</keyword>
<accession>A0ABT9J136</accession>
<evidence type="ECO:0008006" key="4">
    <source>
        <dbReference type="Google" id="ProtNLM"/>
    </source>
</evidence>
<keyword evidence="1" id="KW-0812">Transmembrane</keyword>